<gene>
    <name evidence="1" type="ORF">I7730_15930</name>
</gene>
<accession>A0A8H9N1S5</accession>
<proteinExistence type="predicted"/>
<dbReference type="Proteomes" id="UP000863257">
    <property type="component" value="Unassembled WGS sequence"/>
</dbReference>
<reference evidence="1" key="2">
    <citation type="submission" date="2019-01" db="EMBL/GenBank/DDBJ databases">
        <authorList>
            <consortium name="NCBI Pathogen Detection Project"/>
        </authorList>
    </citation>
    <scope>NUCLEOTIDE SEQUENCE</scope>
    <source>
        <strain evidence="1">BCW_3452</strain>
    </source>
</reference>
<evidence type="ECO:0000313" key="1">
    <source>
        <dbReference type="EMBL" id="HAS8541272.1"/>
    </source>
</evidence>
<dbReference type="AlphaFoldDB" id="A0A8H9N1S5"/>
<sequence length="291" mass="32732">MKKEDIYNGPVWYIGFNDGFNVNYQRVFEPTKQKAIASFEKSTGFKVITCFQVKPDRRLINDVLSVENAVKLVEYVSNTNYGFPPLDGIEFSPKDKVLEFVSSNDYIPEEGLELCFQTKQGDYVDSLNITCINGRWYGADNAMGGRTISGETIEELIRNVYDHYEDKECDNCPVELIVSTDTITNVYYWVSMTGAGSEVLFKQDELNNLELIASYDEAEDEDSKADMISNIVETLASKGTVHNITLNAIDVYELGKLKSPELTYDDMGANCIIEASHQLQSSGKLRTSSIK</sequence>
<organism evidence="1">
    <name type="scientific">Vibrio vulnificus</name>
    <dbReference type="NCBI Taxonomy" id="672"/>
    <lineage>
        <taxon>Bacteria</taxon>
        <taxon>Pseudomonadati</taxon>
        <taxon>Pseudomonadota</taxon>
        <taxon>Gammaproteobacteria</taxon>
        <taxon>Vibrionales</taxon>
        <taxon>Vibrionaceae</taxon>
        <taxon>Vibrio</taxon>
    </lineage>
</organism>
<protein>
    <submittedName>
        <fullName evidence="1">Uncharacterized protein</fullName>
    </submittedName>
</protein>
<comment type="caution">
    <text evidence="1">The sequence shown here is derived from an EMBL/GenBank/DDBJ whole genome shotgun (WGS) entry which is preliminary data.</text>
</comment>
<reference evidence="1" key="1">
    <citation type="journal article" date="2018" name="Genome Biol.">
        <title>SKESA: strategic k-mer extension for scrupulous assemblies.</title>
        <authorList>
            <person name="Souvorov A."/>
            <person name="Agarwala R."/>
            <person name="Lipman D.J."/>
        </authorList>
    </citation>
    <scope>NUCLEOTIDE SEQUENCE</scope>
    <source>
        <strain evidence="1">BCW_3452</strain>
    </source>
</reference>
<name>A0A8H9N1S5_VIBVL</name>
<dbReference type="EMBL" id="DACRBY010000020">
    <property type="protein sequence ID" value="HAS8541272.1"/>
    <property type="molecule type" value="Genomic_DNA"/>
</dbReference>